<proteinExistence type="predicted"/>
<dbReference type="InterPro" id="IPR036322">
    <property type="entry name" value="WD40_repeat_dom_sf"/>
</dbReference>
<dbReference type="EMBL" id="CAUYUJ010019375">
    <property type="protein sequence ID" value="CAK0890671.1"/>
    <property type="molecule type" value="Genomic_DNA"/>
</dbReference>
<evidence type="ECO:0000256" key="3">
    <source>
        <dbReference type="PROSITE-ProRule" id="PRU00221"/>
    </source>
</evidence>
<evidence type="ECO:0008006" key="6">
    <source>
        <dbReference type="Google" id="ProtNLM"/>
    </source>
</evidence>
<comment type="caution">
    <text evidence="4">The sequence shown here is derived from an EMBL/GenBank/DDBJ whole genome shotgun (WGS) entry which is preliminary data.</text>
</comment>
<protein>
    <recommendedName>
        <fullName evidence="6">Peroxin-7</fullName>
    </recommendedName>
</protein>
<dbReference type="PROSITE" id="PS50294">
    <property type="entry name" value="WD_REPEATS_REGION"/>
    <property type="match status" value="1"/>
</dbReference>
<dbReference type="PROSITE" id="PS50082">
    <property type="entry name" value="WD_REPEATS_2"/>
    <property type="match status" value="1"/>
</dbReference>
<accession>A0ABN9WZE0</accession>
<evidence type="ECO:0000313" key="4">
    <source>
        <dbReference type="EMBL" id="CAK0890671.1"/>
    </source>
</evidence>
<evidence type="ECO:0000313" key="5">
    <source>
        <dbReference type="Proteomes" id="UP001189429"/>
    </source>
</evidence>
<keyword evidence="1 3" id="KW-0853">WD repeat</keyword>
<dbReference type="InterPro" id="IPR001680">
    <property type="entry name" value="WD40_rpt"/>
</dbReference>
<feature type="repeat" description="WD" evidence="3">
    <location>
        <begin position="280"/>
        <end position="315"/>
    </location>
</feature>
<dbReference type="Proteomes" id="UP001189429">
    <property type="component" value="Unassembled WGS sequence"/>
</dbReference>
<dbReference type="SUPFAM" id="SSF50978">
    <property type="entry name" value="WD40 repeat-like"/>
    <property type="match status" value="1"/>
</dbReference>
<sequence length="433" mass="43328">SPFSARFITLPSAAAPPAGARAPWNSQAPLAAMWKDPVDASRELWQSQAPFLYDFLAVQRLTAVSALAWPGGAAQVCAHSCVHRLVVGSVGSLRLLAVALPLAGAGRAPLGSDVDPLQPPEAKVTLTHAVPHEGPVARVACSPHRTLLLAAASARGVALFDACRWSAGADAARGPDLVLRAPHAVAASPRQAAAADLGLAWSPEREAHVLAALPSGGVGLWDAAAAALVAEFPGHGGPPVPDLAASAAQPGVVASCGADGRVCLLDTRAGAAGRAPVWAAEAHEGGCRCVSFGPPGHAAALLASGGQDGAVRLWDARRAAAPCRALCPGRGPGGGPRGVARLAWSGFDEGVLASADEEGRVCVWSVCDGGEAAECGEGPQGLLCVHGGHLGAGPVALAWSPDVPWLLASGAVPTGAPPGQGELHLWRPLGALG</sequence>
<feature type="non-terminal residue" evidence="4">
    <location>
        <position position="1"/>
    </location>
</feature>
<dbReference type="Pfam" id="PF00400">
    <property type="entry name" value="WD40"/>
    <property type="match status" value="1"/>
</dbReference>
<dbReference type="PANTHER" id="PTHR22850">
    <property type="entry name" value="WD40 REPEAT FAMILY"/>
    <property type="match status" value="1"/>
</dbReference>
<evidence type="ECO:0000256" key="1">
    <source>
        <dbReference type="ARBA" id="ARBA00022574"/>
    </source>
</evidence>
<dbReference type="Gene3D" id="2.130.10.10">
    <property type="entry name" value="YVTN repeat-like/Quinoprotein amine dehydrogenase"/>
    <property type="match status" value="1"/>
</dbReference>
<reference evidence="4" key="1">
    <citation type="submission" date="2023-10" db="EMBL/GenBank/DDBJ databases">
        <authorList>
            <person name="Chen Y."/>
            <person name="Shah S."/>
            <person name="Dougan E. K."/>
            <person name="Thang M."/>
            <person name="Chan C."/>
        </authorList>
    </citation>
    <scope>NUCLEOTIDE SEQUENCE [LARGE SCALE GENOMIC DNA]</scope>
</reference>
<name>A0ABN9WZE0_9DINO</name>
<gene>
    <name evidence="4" type="ORF">PCOR1329_LOCUS70802</name>
</gene>
<dbReference type="InterPro" id="IPR050459">
    <property type="entry name" value="WD_repeat_RBAP46/RBAP48/MSI1"/>
</dbReference>
<dbReference type="InterPro" id="IPR015943">
    <property type="entry name" value="WD40/YVTN_repeat-like_dom_sf"/>
</dbReference>
<organism evidence="4 5">
    <name type="scientific">Prorocentrum cordatum</name>
    <dbReference type="NCBI Taxonomy" id="2364126"/>
    <lineage>
        <taxon>Eukaryota</taxon>
        <taxon>Sar</taxon>
        <taxon>Alveolata</taxon>
        <taxon>Dinophyceae</taxon>
        <taxon>Prorocentrales</taxon>
        <taxon>Prorocentraceae</taxon>
        <taxon>Prorocentrum</taxon>
    </lineage>
</organism>
<evidence type="ECO:0000256" key="2">
    <source>
        <dbReference type="ARBA" id="ARBA00022737"/>
    </source>
</evidence>
<dbReference type="SMART" id="SM00320">
    <property type="entry name" value="WD40"/>
    <property type="match status" value="5"/>
</dbReference>
<keyword evidence="2" id="KW-0677">Repeat</keyword>
<keyword evidence="5" id="KW-1185">Reference proteome</keyword>